<evidence type="ECO:0000256" key="6">
    <source>
        <dbReference type="ARBA" id="ARBA00022737"/>
    </source>
</evidence>
<evidence type="ECO:0000259" key="18">
    <source>
        <dbReference type="Pfam" id="PF20805"/>
    </source>
</evidence>
<keyword evidence="7" id="KW-0106">Calcium</keyword>
<keyword evidence="10 16" id="KW-0401">Integrin</keyword>
<dbReference type="InterPro" id="IPR048633">
    <property type="entry name" value="ITGAX-like_Ig_3"/>
</dbReference>
<keyword evidence="8 16" id="KW-0130">Cell adhesion</keyword>
<evidence type="ECO:0000256" key="1">
    <source>
        <dbReference type="ARBA" id="ARBA00004479"/>
    </source>
</evidence>
<dbReference type="GO" id="GO:0009897">
    <property type="term" value="C:external side of plasma membrane"/>
    <property type="evidence" value="ECO:0007669"/>
    <property type="project" value="TreeGrafter"/>
</dbReference>
<dbReference type="Proteomes" id="UP000515131">
    <property type="component" value="Unplaced"/>
</dbReference>
<feature type="domain" description="Integrin alpha first immunoglubulin-like" evidence="17">
    <location>
        <begin position="512"/>
        <end position="665"/>
    </location>
</feature>
<evidence type="ECO:0000256" key="11">
    <source>
        <dbReference type="ARBA" id="ARBA00023136"/>
    </source>
</evidence>
<dbReference type="SMART" id="SM00191">
    <property type="entry name" value="Int_alpha"/>
    <property type="match status" value="5"/>
</dbReference>
<dbReference type="Gene3D" id="1.20.5.930">
    <property type="entry name" value="Bicelle-embedded integrin alpha(iib) transmembrane segment"/>
    <property type="match status" value="1"/>
</dbReference>
<keyword evidence="5 16" id="KW-0732">Signal</keyword>
<feature type="repeat" description="FG-GAP" evidence="15">
    <location>
        <begin position="19"/>
        <end position="76"/>
    </location>
</feature>
<dbReference type="InterPro" id="IPR013517">
    <property type="entry name" value="FG-GAP"/>
</dbReference>
<feature type="repeat" description="FG-GAP" evidence="15">
    <location>
        <begin position="404"/>
        <end position="462"/>
    </location>
</feature>
<keyword evidence="4" id="KW-0479">Metal-binding</keyword>
<dbReference type="Gene3D" id="2.60.40.1460">
    <property type="entry name" value="Integrin domains. Chain A, domain 2"/>
    <property type="match status" value="1"/>
</dbReference>
<name>A0A6P6HIG7_PUMCO</name>
<dbReference type="InterPro" id="IPR048285">
    <property type="entry name" value="Integrin_alpha_Ig-like_2"/>
</dbReference>
<dbReference type="PROSITE" id="PS00242">
    <property type="entry name" value="INTEGRIN_ALPHA"/>
    <property type="match status" value="1"/>
</dbReference>
<dbReference type="FunFam" id="2.60.40.1460:FF:000001">
    <property type="entry name" value="Integrin, alpha V"/>
    <property type="match status" value="1"/>
</dbReference>
<evidence type="ECO:0000256" key="13">
    <source>
        <dbReference type="ARBA" id="ARBA00023170"/>
    </source>
</evidence>
<evidence type="ECO:0000256" key="4">
    <source>
        <dbReference type="ARBA" id="ARBA00022723"/>
    </source>
</evidence>
<evidence type="ECO:0000313" key="21">
    <source>
        <dbReference type="RefSeq" id="XP_025775502.1"/>
    </source>
</evidence>
<keyword evidence="3 16" id="KW-0812">Transmembrane</keyword>
<evidence type="ECO:0000256" key="8">
    <source>
        <dbReference type="ARBA" id="ARBA00022889"/>
    </source>
</evidence>
<organism evidence="20 21">
    <name type="scientific">Puma concolor</name>
    <name type="common">Mountain lion</name>
    <name type="synonym">Felis concolor</name>
    <dbReference type="NCBI Taxonomy" id="9696"/>
    <lineage>
        <taxon>Eukaryota</taxon>
        <taxon>Metazoa</taxon>
        <taxon>Chordata</taxon>
        <taxon>Craniata</taxon>
        <taxon>Vertebrata</taxon>
        <taxon>Euteleostomi</taxon>
        <taxon>Mammalia</taxon>
        <taxon>Eutheria</taxon>
        <taxon>Laurasiatheria</taxon>
        <taxon>Carnivora</taxon>
        <taxon>Feliformia</taxon>
        <taxon>Felidae</taxon>
        <taxon>Felinae</taxon>
        <taxon>Puma</taxon>
    </lineage>
</organism>
<evidence type="ECO:0000256" key="3">
    <source>
        <dbReference type="ARBA" id="ARBA00022692"/>
    </source>
</evidence>
<keyword evidence="12" id="KW-1015">Disulfide bond</keyword>
<dbReference type="KEGG" id="pcoo:112856162"/>
<dbReference type="PRINTS" id="PR01185">
    <property type="entry name" value="INTEGRINA"/>
</dbReference>
<protein>
    <submittedName>
        <fullName evidence="21">Integrin alpha-M-like</fullName>
    </submittedName>
</protein>
<evidence type="ECO:0000259" key="17">
    <source>
        <dbReference type="Pfam" id="PF08441"/>
    </source>
</evidence>
<feature type="repeat" description="FG-GAP" evidence="15">
    <location>
        <begin position="237"/>
        <end position="288"/>
    </location>
</feature>
<dbReference type="GO" id="GO:0098609">
    <property type="term" value="P:cell-cell adhesion"/>
    <property type="evidence" value="ECO:0007669"/>
    <property type="project" value="TreeGrafter"/>
</dbReference>
<evidence type="ECO:0000256" key="9">
    <source>
        <dbReference type="ARBA" id="ARBA00022989"/>
    </source>
</evidence>
<evidence type="ECO:0000256" key="15">
    <source>
        <dbReference type="PROSITE-ProRule" id="PRU00803"/>
    </source>
</evidence>
<keyword evidence="14" id="KW-0325">Glycoprotein</keyword>
<feature type="domain" description="Integrin alpha-X-like third Ig-like" evidence="19">
    <location>
        <begin position="820"/>
        <end position="998"/>
    </location>
</feature>
<accession>A0A6P6HIG7</accession>
<dbReference type="Gene3D" id="2.60.40.1530">
    <property type="entry name" value="ntegrin, alpha v. Chain A, domain 4"/>
    <property type="match status" value="1"/>
</dbReference>
<dbReference type="GO" id="GO:0007160">
    <property type="term" value="P:cell-matrix adhesion"/>
    <property type="evidence" value="ECO:0007669"/>
    <property type="project" value="TreeGrafter"/>
</dbReference>
<dbReference type="Gene3D" id="2.130.10.130">
    <property type="entry name" value="Integrin alpha, N-terminal"/>
    <property type="match status" value="2"/>
</dbReference>
<dbReference type="InterPro" id="IPR028994">
    <property type="entry name" value="Integrin_alpha_N"/>
</dbReference>
<dbReference type="AlphaFoldDB" id="A0A6P6HIG7"/>
<evidence type="ECO:0000256" key="12">
    <source>
        <dbReference type="ARBA" id="ARBA00023157"/>
    </source>
</evidence>
<feature type="repeat" description="FG-GAP" evidence="15">
    <location>
        <begin position="341"/>
        <end position="401"/>
    </location>
</feature>
<feature type="domain" description="Integrin alpha second immunoglobulin-like" evidence="18">
    <location>
        <begin position="668"/>
        <end position="816"/>
    </location>
</feature>
<dbReference type="PROSITE" id="PS51470">
    <property type="entry name" value="FG_GAP"/>
    <property type="match status" value="5"/>
</dbReference>
<comment type="similarity">
    <text evidence="2 16">Belongs to the integrin alpha chain family.</text>
</comment>
<feature type="repeat" description="FG-GAP" evidence="15">
    <location>
        <begin position="467"/>
        <end position="527"/>
    </location>
</feature>
<evidence type="ECO:0000256" key="16">
    <source>
        <dbReference type="RuleBase" id="RU003762"/>
    </source>
</evidence>
<feature type="chain" id="PRO_5028521370" evidence="16">
    <location>
        <begin position="18"/>
        <end position="1049"/>
    </location>
</feature>
<reference evidence="21" key="1">
    <citation type="submission" date="2025-08" db="UniProtKB">
        <authorList>
            <consortium name="RefSeq"/>
        </authorList>
    </citation>
    <scope>IDENTIFICATION</scope>
    <source>
        <tissue evidence="21">Blood</tissue>
    </source>
</reference>
<dbReference type="InterPro" id="IPR018184">
    <property type="entry name" value="Integrin_alpha_C_CS"/>
</dbReference>
<dbReference type="PANTHER" id="PTHR23220">
    <property type="entry name" value="INTEGRIN ALPHA"/>
    <property type="match status" value="1"/>
</dbReference>
<dbReference type="GO" id="GO:0046872">
    <property type="term" value="F:metal ion binding"/>
    <property type="evidence" value="ECO:0007669"/>
    <property type="project" value="UniProtKB-KW"/>
</dbReference>
<dbReference type="SUPFAM" id="SSF69318">
    <property type="entry name" value="Integrin alpha N-terminal domain"/>
    <property type="match status" value="1"/>
</dbReference>
<keyword evidence="9 16" id="KW-1133">Transmembrane helix</keyword>
<evidence type="ECO:0000256" key="7">
    <source>
        <dbReference type="ARBA" id="ARBA00022837"/>
    </source>
</evidence>
<dbReference type="Pfam" id="PF08441">
    <property type="entry name" value="Integrin_A_Ig_1"/>
    <property type="match status" value="1"/>
</dbReference>
<evidence type="ECO:0000256" key="5">
    <source>
        <dbReference type="ARBA" id="ARBA00022729"/>
    </source>
</evidence>
<dbReference type="Pfam" id="PF00357">
    <property type="entry name" value="Integrin_alpha"/>
    <property type="match status" value="1"/>
</dbReference>
<dbReference type="InterPro" id="IPR013519">
    <property type="entry name" value="Int_alpha_beta-p"/>
</dbReference>
<dbReference type="GeneID" id="112856162"/>
<dbReference type="GO" id="GO:0007229">
    <property type="term" value="P:integrin-mediated signaling pathway"/>
    <property type="evidence" value="ECO:0007669"/>
    <property type="project" value="UniProtKB-KW"/>
</dbReference>
<feature type="signal peptide" evidence="16">
    <location>
        <begin position="1"/>
        <end position="17"/>
    </location>
</feature>
<proteinExistence type="inferred from homology"/>
<sequence length="1049" mass="116108">MTHRVLLLTALALLCHGFNLDTKHATLFQENAAGFGQSVVQLEGSRLVVGAPQEIKAANQTGGLYQCDYSTGKCEPISLEVPLEAVNMSLGLSLAFATNPFRLLACGPTVHQTCKENTYVNGLCFLFGSNLRQQPQRFPESLRGCLAALLILAGLSPFLRVAIYVCLLDWNDWNNWGNLALLLPVGAAFNSPKTREELNTIASKPPRDYVFRVNNFEALKTIQNQLQEKIFAIEGTQTGSTSSFEHEMSQEGFSAAITSNDLLLGAVGSFDWAGGAFLYVSKDKFTFINTTRVDSDMNDAYLGYAAEVIWRSRVQNLVLGAPRYQHTGLVVMFRENAGTWETNTVIKGSQIGSYFGASLCSVDMDKDGSSDLVLIGAPHYYEPTRGGQVSVCPLPRGRARWQCETVLHGVQGHPWGRFGAALTALGDVNGDKLTDVAIGAPGEQENRGAVYLFHGTSRPGISPSHSQRIEGSQLSPTLQYFGQSLSGGQDLTMDGLVDLAIGAQGHVLLLRSQPVLRLEVTMEFTPKEVARNVFECRAKVVKGQTAGEVRVCLRVHKNTRDRLREGEIQSNITYDLALEPTLPHPRVVFDETKNSTRRQTRILKLNQECETLKLLLPYCVEDSVNPIILHFNFSLVGKPLSLFGNLQPVLAVDAQRLFTASFPFEQNCGSDNICHDDLSITFTFMGLDTLVVGGPRDLNVTLTVRNQGEDSYRTQVTFFYPPGLSYRRMSVTQKQRSQRPWRLTCESEDSTNGPEALKNSSCNISHPIFPNYSEITFNITFGVESDAFFGNRLLLKANVTSENNTTKTNKTEFQLELPVKYTVFVVVTSHEVSTKYLSFIASEKTSHSIKHQYEVNNLGQRSLPIIVVFWVPIKLNQVAVWDNLQVTLSQNLSRTCNTTENSPPLSDFMAELKRAPVVNCSIAVCQRIQCDIPSFSIQEKVNITLQGKLSFDWYIKTSANYLQVVTMAEVLYDDSKFALLPGQEAFLRAQIETKVEPNEVHNPVPLIVGSSVGGLVLLALITAGLYKLGFFKRQYKDMMSEAGPNAQPQ</sequence>
<keyword evidence="11 16" id="KW-0472">Membrane</keyword>
<dbReference type="InterPro" id="IPR013649">
    <property type="entry name" value="Integrin_alpha_Ig-like_1"/>
</dbReference>
<evidence type="ECO:0000313" key="20">
    <source>
        <dbReference type="Proteomes" id="UP000515131"/>
    </source>
</evidence>
<dbReference type="InterPro" id="IPR032695">
    <property type="entry name" value="Integrin_dom_sf"/>
</dbReference>
<evidence type="ECO:0000256" key="14">
    <source>
        <dbReference type="ARBA" id="ARBA00023180"/>
    </source>
</evidence>
<dbReference type="PANTHER" id="PTHR23220:SF130">
    <property type="entry name" value="INTEGRIN ALPHA-M"/>
    <property type="match status" value="1"/>
</dbReference>
<keyword evidence="13 16" id="KW-0675">Receptor</keyword>
<keyword evidence="20" id="KW-1185">Reference proteome</keyword>
<dbReference type="Pfam" id="PF20805">
    <property type="entry name" value="Integrin_A_Ig_2"/>
    <property type="match status" value="1"/>
</dbReference>
<dbReference type="Gene3D" id="2.60.40.1510">
    <property type="entry name" value="ntegrin, alpha v. Chain A, domain 3"/>
    <property type="match status" value="1"/>
</dbReference>
<evidence type="ECO:0000259" key="19">
    <source>
        <dbReference type="Pfam" id="PF21520"/>
    </source>
</evidence>
<dbReference type="RefSeq" id="XP_025775502.1">
    <property type="nucleotide sequence ID" value="XM_025919717.1"/>
</dbReference>
<dbReference type="Pfam" id="PF21520">
    <property type="entry name" value="ITGAX-like_Ig_3"/>
    <property type="match status" value="1"/>
</dbReference>
<dbReference type="GO" id="GO:0033627">
    <property type="term" value="P:cell adhesion mediated by integrin"/>
    <property type="evidence" value="ECO:0007669"/>
    <property type="project" value="TreeGrafter"/>
</dbReference>
<keyword evidence="6" id="KW-0677">Repeat</keyword>
<dbReference type="FunFam" id="2.130.10.130:FF:000005">
    <property type="entry name" value="Integrin alpha L"/>
    <property type="match status" value="1"/>
</dbReference>
<feature type="transmembrane region" description="Helical" evidence="16">
    <location>
        <begin position="1004"/>
        <end position="1026"/>
    </location>
</feature>
<dbReference type="FunFam" id="1.20.5.930:FF:000004">
    <property type="entry name" value="Integrin subunit alpha M"/>
    <property type="match status" value="1"/>
</dbReference>
<evidence type="ECO:0000256" key="10">
    <source>
        <dbReference type="ARBA" id="ARBA00023037"/>
    </source>
</evidence>
<gene>
    <name evidence="21" type="primary">LOC112856162</name>
</gene>
<dbReference type="GO" id="GO:0008305">
    <property type="term" value="C:integrin complex"/>
    <property type="evidence" value="ECO:0007669"/>
    <property type="project" value="InterPro"/>
</dbReference>
<dbReference type="SUPFAM" id="SSF69179">
    <property type="entry name" value="Integrin domains"/>
    <property type="match status" value="3"/>
</dbReference>
<dbReference type="InterPro" id="IPR000413">
    <property type="entry name" value="Integrin_alpha"/>
</dbReference>
<evidence type="ECO:0000256" key="2">
    <source>
        <dbReference type="ARBA" id="ARBA00008054"/>
    </source>
</evidence>
<comment type="subcellular location">
    <subcellularLocation>
        <location evidence="1 16">Membrane</location>
        <topology evidence="1 16">Single-pass type I membrane protein</topology>
    </subcellularLocation>
</comment>
<dbReference type="Pfam" id="PF01839">
    <property type="entry name" value="FG-GAP"/>
    <property type="match status" value="2"/>
</dbReference>
<dbReference type="GO" id="GO:0005178">
    <property type="term" value="F:integrin binding"/>
    <property type="evidence" value="ECO:0007669"/>
    <property type="project" value="TreeGrafter"/>
</dbReference>